<reference evidence="7" key="1">
    <citation type="journal article" date="2014" name="Microb. Cell Fact.">
        <title>Exploiting Issatchenkia orientalis SD108 for succinic acid production.</title>
        <authorList>
            <person name="Xiao H."/>
            <person name="Shao Z."/>
            <person name="Jiang Y."/>
            <person name="Dole S."/>
            <person name="Zhao H."/>
        </authorList>
    </citation>
    <scope>NUCLEOTIDE SEQUENCE [LARGE SCALE GENOMIC DNA]</scope>
    <source>
        <strain evidence="7">SD108</strain>
    </source>
</reference>
<dbReference type="SUPFAM" id="SSF52518">
    <property type="entry name" value="Thiamin diphosphate-binding fold (THDP-binding)"/>
    <property type="match status" value="1"/>
</dbReference>
<protein>
    <recommendedName>
        <fullName evidence="5">Dehydrogenase E1 component domain-containing protein</fullName>
    </recommendedName>
</protein>
<dbReference type="GO" id="GO:0006086">
    <property type="term" value="P:pyruvate decarboxylation to acetyl-CoA"/>
    <property type="evidence" value="ECO:0007669"/>
    <property type="project" value="TreeGrafter"/>
</dbReference>
<dbReference type="Gene3D" id="3.40.50.970">
    <property type="match status" value="1"/>
</dbReference>
<dbReference type="InterPro" id="IPR001017">
    <property type="entry name" value="DH_E1"/>
</dbReference>
<name>A0A099NRR9_PICKU</name>
<feature type="domain" description="Dehydrogenase E1 component" evidence="5">
    <location>
        <begin position="1"/>
        <end position="68"/>
    </location>
</feature>
<evidence type="ECO:0000256" key="2">
    <source>
        <dbReference type="ARBA" id="ARBA00023002"/>
    </source>
</evidence>
<dbReference type="PANTHER" id="PTHR11516:SF60">
    <property type="entry name" value="PYRUVATE DEHYDROGENASE E1 COMPONENT SUBUNIT ALPHA"/>
    <property type="match status" value="1"/>
</dbReference>
<dbReference type="EMBL" id="JQFK01001432">
    <property type="protein sequence ID" value="KGK34642.1"/>
    <property type="molecule type" value="Genomic_DNA"/>
</dbReference>
<keyword evidence="3" id="KW-0786">Thiamine pyrophosphate</keyword>
<gene>
    <name evidence="6" type="ORF">JL09_g6210</name>
</gene>
<dbReference type="Proteomes" id="UP000029867">
    <property type="component" value="Unassembled WGS sequence"/>
</dbReference>
<sequence length="106" mass="12040">MSDPGTTYRTREEVQNMRSKKDPIAGLKAHLLEFNIATEEEIKAFDKSARKYVDEQVKLADASPPPEAKMSILFEDVYVPGSEIPVLRGRIRDDSWSFEKGGFAYK</sequence>
<comment type="cofactor">
    <cofactor evidence="1">
        <name>thiamine diphosphate</name>
        <dbReference type="ChEBI" id="CHEBI:58937"/>
    </cofactor>
</comment>
<dbReference type="VEuPathDB" id="FungiDB:C5L36_0B09180"/>
<accession>A0A099NRR9</accession>
<dbReference type="PANTHER" id="PTHR11516">
    <property type="entry name" value="PYRUVATE DEHYDROGENASE E1 COMPONENT, ALPHA SUBUNIT BACTERIAL AND ORGANELLAR"/>
    <property type="match status" value="1"/>
</dbReference>
<dbReference type="InterPro" id="IPR050642">
    <property type="entry name" value="PDH_E1_Alpha_Subunit"/>
</dbReference>
<dbReference type="AlphaFoldDB" id="A0A099NRR9"/>
<organism evidence="6 7">
    <name type="scientific">Pichia kudriavzevii</name>
    <name type="common">Yeast</name>
    <name type="synonym">Issatchenkia orientalis</name>
    <dbReference type="NCBI Taxonomy" id="4909"/>
    <lineage>
        <taxon>Eukaryota</taxon>
        <taxon>Fungi</taxon>
        <taxon>Dikarya</taxon>
        <taxon>Ascomycota</taxon>
        <taxon>Saccharomycotina</taxon>
        <taxon>Pichiomycetes</taxon>
        <taxon>Pichiales</taxon>
        <taxon>Pichiaceae</taxon>
        <taxon>Pichia</taxon>
    </lineage>
</organism>
<dbReference type="eggNOG" id="KOG0225">
    <property type="taxonomic scope" value="Eukaryota"/>
</dbReference>
<feature type="compositionally biased region" description="Basic and acidic residues" evidence="4">
    <location>
        <begin position="9"/>
        <end position="20"/>
    </location>
</feature>
<evidence type="ECO:0000256" key="4">
    <source>
        <dbReference type="SAM" id="MobiDB-lite"/>
    </source>
</evidence>
<proteinExistence type="predicted"/>
<feature type="region of interest" description="Disordered" evidence="4">
    <location>
        <begin position="1"/>
        <end position="20"/>
    </location>
</feature>
<dbReference type="Pfam" id="PF00676">
    <property type="entry name" value="E1_dh"/>
    <property type="match status" value="1"/>
</dbReference>
<evidence type="ECO:0000256" key="3">
    <source>
        <dbReference type="ARBA" id="ARBA00023052"/>
    </source>
</evidence>
<keyword evidence="2" id="KW-0560">Oxidoreductase</keyword>
<evidence type="ECO:0000259" key="5">
    <source>
        <dbReference type="Pfam" id="PF00676"/>
    </source>
</evidence>
<evidence type="ECO:0000256" key="1">
    <source>
        <dbReference type="ARBA" id="ARBA00001964"/>
    </source>
</evidence>
<dbReference type="HOGENOM" id="CLU_029393_4_2_1"/>
<dbReference type="InterPro" id="IPR029061">
    <property type="entry name" value="THDP-binding"/>
</dbReference>
<evidence type="ECO:0000313" key="7">
    <source>
        <dbReference type="Proteomes" id="UP000029867"/>
    </source>
</evidence>
<evidence type="ECO:0000313" key="6">
    <source>
        <dbReference type="EMBL" id="KGK34642.1"/>
    </source>
</evidence>
<dbReference type="GO" id="GO:0004739">
    <property type="term" value="F:pyruvate dehydrogenase (acetyl-transferring) activity"/>
    <property type="evidence" value="ECO:0007669"/>
    <property type="project" value="TreeGrafter"/>
</dbReference>
<comment type="caution">
    <text evidence="6">The sequence shown here is derived from an EMBL/GenBank/DDBJ whole genome shotgun (WGS) entry which is preliminary data.</text>
</comment>